<organism evidence="2 3">
    <name type="scientific">Momordica charantia</name>
    <name type="common">Bitter gourd</name>
    <name type="synonym">Balsam pear</name>
    <dbReference type="NCBI Taxonomy" id="3673"/>
    <lineage>
        <taxon>Eukaryota</taxon>
        <taxon>Viridiplantae</taxon>
        <taxon>Streptophyta</taxon>
        <taxon>Embryophyta</taxon>
        <taxon>Tracheophyta</taxon>
        <taxon>Spermatophyta</taxon>
        <taxon>Magnoliopsida</taxon>
        <taxon>eudicotyledons</taxon>
        <taxon>Gunneridae</taxon>
        <taxon>Pentapetalae</taxon>
        <taxon>rosids</taxon>
        <taxon>fabids</taxon>
        <taxon>Cucurbitales</taxon>
        <taxon>Cucurbitaceae</taxon>
        <taxon>Momordiceae</taxon>
        <taxon>Momordica</taxon>
    </lineage>
</organism>
<name>A0A6J1C225_MOMCH</name>
<feature type="domain" description="RNase H type-1" evidence="1">
    <location>
        <begin position="115"/>
        <end position="174"/>
    </location>
</feature>
<dbReference type="RefSeq" id="XP_022135916.1">
    <property type="nucleotide sequence ID" value="XM_022280224.1"/>
</dbReference>
<dbReference type="PANTHER" id="PTHR47074">
    <property type="entry name" value="BNAC02G40300D PROTEIN"/>
    <property type="match status" value="1"/>
</dbReference>
<gene>
    <name evidence="3" type="primary">LOC111007754</name>
</gene>
<evidence type="ECO:0000313" key="2">
    <source>
        <dbReference type="Proteomes" id="UP000504603"/>
    </source>
</evidence>
<dbReference type="GO" id="GO:0003676">
    <property type="term" value="F:nucleic acid binding"/>
    <property type="evidence" value="ECO:0007669"/>
    <property type="project" value="InterPro"/>
</dbReference>
<dbReference type="InterPro" id="IPR052929">
    <property type="entry name" value="RNase_H-like_EbsB-rel"/>
</dbReference>
<dbReference type="GO" id="GO:0004523">
    <property type="term" value="F:RNA-DNA hybrid ribonuclease activity"/>
    <property type="evidence" value="ECO:0007669"/>
    <property type="project" value="InterPro"/>
</dbReference>
<dbReference type="GeneID" id="111007754"/>
<dbReference type="Proteomes" id="UP000504603">
    <property type="component" value="Unplaced"/>
</dbReference>
<protein>
    <submittedName>
        <fullName evidence="3">Uncharacterized protein LOC111007754</fullName>
    </submittedName>
</protein>
<dbReference type="OrthoDB" id="1348681at2759"/>
<accession>A0A6J1C225</accession>
<dbReference type="KEGG" id="mcha:111007754"/>
<proteinExistence type="predicted"/>
<evidence type="ECO:0000313" key="3">
    <source>
        <dbReference type="RefSeq" id="XP_022135916.1"/>
    </source>
</evidence>
<sequence length="234" mass="25643">MQQIWACSKFSHLIPILGGGVSSAMLDFIRGWKVLIPWADLELLLVMLWSIWCARNRSISVSHAGGLLEGIRAWSDNYLSIYKQAQGVSLHEVDQPRQLWAGGWNPPLNPFLKVNVDAAVSKEEGAGVGVILRDSYGVVYLAAVWPLSFIPSVDWAECFAVFDGLRLGVEAGLDDSESRQYRCSYACSPGRIFSWISSLVGGSASGAFWSVGGGPRVLFSLYLISVLPLRCFVL</sequence>
<dbReference type="InterPro" id="IPR002156">
    <property type="entry name" value="RNaseH_domain"/>
</dbReference>
<dbReference type="PANTHER" id="PTHR47074:SF11">
    <property type="entry name" value="REVERSE TRANSCRIPTASE-LIKE PROTEIN"/>
    <property type="match status" value="1"/>
</dbReference>
<dbReference type="AlphaFoldDB" id="A0A6J1C225"/>
<dbReference type="Pfam" id="PF13456">
    <property type="entry name" value="RVT_3"/>
    <property type="match status" value="1"/>
</dbReference>
<keyword evidence="2" id="KW-1185">Reference proteome</keyword>
<evidence type="ECO:0000259" key="1">
    <source>
        <dbReference type="Pfam" id="PF13456"/>
    </source>
</evidence>
<reference evidence="3" key="1">
    <citation type="submission" date="2025-08" db="UniProtKB">
        <authorList>
            <consortium name="RefSeq"/>
        </authorList>
    </citation>
    <scope>IDENTIFICATION</scope>
    <source>
        <strain evidence="3">OHB3-1</strain>
    </source>
</reference>